<evidence type="ECO:0000259" key="17">
    <source>
        <dbReference type="Pfam" id="PF04042"/>
    </source>
</evidence>
<protein>
    <recommendedName>
        <fullName evidence="15">DNA polymerase II small subunit</fullName>
        <shortName evidence="15">Pol II</shortName>
        <ecNumber evidence="15">2.7.7.7</ecNumber>
    </recommendedName>
    <alternativeName>
        <fullName evidence="15">Exodeoxyribonuclease small subunit</fullName>
        <ecNumber evidence="15">3.1.11.1</ecNumber>
    </alternativeName>
</protein>
<keyword evidence="8 15" id="KW-0378">Hydrolase</keyword>
<evidence type="ECO:0000256" key="6">
    <source>
        <dbReference type="ARBA" id="ARBA00022705"/>
    </source>
</evidence>
<reference evidence="18 19" key="1">
    <citation type="journal article" date="2016" name="Sci. Rep.">
        <title>Metabolic traits of an uncultured archaeal lineage -MSBL1- from brine pools of the Red Sea.</title>
        <authorList>
            <person name="Mwirichia R."/>
            <person name="Alam I."/>
            <person name="Rashid M."/>
            <person name="Vinu M."/>
            <person name="Ba-Alawi W."/>
            <person name="Anthony Kamau A."/>
            <person name="Kamanda Ngugi D."/>
            <person name="Goker M."/>
            <person name="Klenk H.P."/>
            <person name="Bajic V."/>
            <person name="Stingl U."/>
        </authorList>
    </citation>
    <scope>NUCLEOTIDE SEQUENCE [LARGE SCALE GENOMIC DNA]</scope>
    <source>
        <strain evidence="18">SCGC-AAA261D19</strain>
    </source>
</reference>
<keyword evidence="11 15" id="KW-0238">DNA-binding</keyword>
<dbReference type="EMBL" id="LHXX01000009">
    <property type="protein sequence ID" value="KXB02648.1"/>
    <property type="molecule type" value="Genomic_DNA"/>
</dbReference>
<dbReference type="PANTHER" id="PTHR10416">
    <property type="entry name" value="DNA POLYMERASE DELTA SUBUNIT 2"/>
    <property type="match status" value="1"/>
</dbReference>
<keyword evidence="4 15" id="KW-0808">Transferase</keyword>
<evidence type="ECO:0000256" key="13">
    <source>
        <dbReference type="ARBA" id="ARBA00024817"/>
    </source>
</evidence>
<evidence type="ECO:0000256" key="11">
    <source>
        <dbReference type="ARBA" id="ARBA00023125"/>
    </source>
</evidence>
<keyword evidence="12 15" id="KW-0511">Multifunctional enzyme</keyword>
<dbReference type="InterPro" id="IPR011149">
    <property type="entry name" value="Pol2_small_arc"/>
</dbReference>
<keyword evidence="7 15" id="KW-0540">Nuclease</keyword>
<keyword evidence="5 15" id="KW-0548">Nucleotidyltransferase</keyword>
<dbReference type="EC" id="2.7.7.7" evidence="15"/>
<name>A0A133V870_9EURY</name>
<evidence type="ECO:0000256" key="16">
    <source>
        <dbReference type="SAM" id="MobiDB-lite"/>
    </source>
</evidence>
<dbReference type="PANTHER" id="PTHR10416:SF0">
    <property type="entry name" value="DNA POLYMERASE DELTA SUBUNIT 2"/>
    <property type="match status" value="1"/>
</dbReference>
<dbReference type="Pfam" id="PF04042">
    <property type="entry name" value="DNA_pol_E_B"/>
    <property type="match status" value="1"/>
</dbReference>
<dbReference type="PATRIC" id="fig|1698273.3.peg.905"/>
<feature type="compositionally biased region" description="Basic and acidic residues" evidence="16">
    <location>
        <begin position="98"/>
        <end position="112"/>
    </location>
</feature>
<dbReference type="SUPFAM" id="SSF56300">
    <property type="entry name" value="Metallo-dependent phosphatases"/>
    <property type="match status" value="1"/>
</dbReference>
<evidence type="ECO:0000313" key="19">
    <source>
        <dbReference type="Proteomes" id="UP000070400"/>
    </source>
</evidence>
<dbReference type="AlphaFoldDB" id="A0A133V870"/>
<keyword evidence="10 15" id="KW-0239">DNA-directed DNA polymerase</keyword>
<comment type="catalytic activity">
    <reaction evidence="14 15">
        <text>DNA(n) + a 2'-deoxyribonucleoside 5'-triphosphate = DNA(n+1) + diphosphate</text>
        <dbReference type="Rhea" id="RHEA:22508"/>
        <dbReference type="Rhea" id="RHEA-COMP:17339"/>
        <dbReference type="Rhea" id="RHEA-COMP:17340"/>
        <dbReference type="ChEBI" id="CHEBI:33019"/>
        <dbReference type="ChEBI" id="CHEBI:61560"/>
        <dbReference type="ChEBI" id="CHEBI:173112"/>
        <dbReference type="EC" id="2.7.7.7"/>
    </reaction>
</comment>
<evidence type="ECO:0000256" key="1">
    <source>
        <dbReference type="ARBA" id="ARBA00000563"/>
    </source>
</evidence>
<dbReference type="GO" id="GO:0042575">
    <property type="term" value="C:DNA polymerase complex"/>
    <property type="evidence" value="ECO:0007669"/>
    <property type="project" value="TreeGrafter"/>
</dbReference>
<evidence type="ECO:0000256" key="15">
    <source>
        <dbReference type="HAMAP-Rule" id="MF_00325"/>
    </source>
</evidence>
<dbReference type="InterPro" id="IPR029052">
    <property type="entry name" value="Metallo-depent_PP-like"/>
</dbReference>
<evidence type="ECO:0000256" key="5">
    <source>
        <dbReference type="ARBA" id="ARBA00022695"/>
    </source>
</evidence>
<dbReference type="Gene3D" id="3.60.21.50">
    <property type="match status" value="1"/>
</dbReference>
<dbReference type="HAMAP" id="MF_00325">
    <property type="entry name" value="DNApol_II_A_arch"/>
    <property type="match status" value="1"/>
</dbReference>
<dbReference type="GO" id="GO:0003677">
    <property type="term" value="F:DNA binding"/>
    <property type="evidence" value="ECO:0007669"/>
    <property type="project" value="UniProtKB-UniRule"/>
</dbReference>
<comment type="catalytic activity">
    <reaction evidence="1 15">
        <text>Exonucleolytic cleavage in the 3'- to 5'-direction to yield nucleoside 5'-phosphates.</text>
        <dbReference type="EC" id="3.1.11.1"/>
    </reaction>
</comment>
<evidence type="ECO:0000256" key="3">
    <source>
        <dbReference type="ARBA" id="ARBA00011315"/>
    </source>
</evidence>
<evidence type="ECO:0000256" key="10">
    <source>
        <dbReference type="ARBA" id="ARBA00022932"/>
    </source>
</evidence>
<dbReference type="GO" id="GO:0006271">
    <property type="term" value="P:DNA strand elongation involved in DNA replication"/>
    <property type="evidence" value="ECO:0007669"/>
    <property type="project" value="TreeGrafter"/>
</dbReference>
<dbReference type="PIRSF" id="PIRSF000803">
    <property type="entry name" value="Arc_Pol2_small"/>
    <property type="match status" value="1"/>
</dbReference>
<organism evidence="18 19">
    <name type="scientific">candidate division MSBL1 archaeon SCGC-AAA261D19</name>
    <dbReference type="NCBI Taxonomy" id="1698273"/>
    <lineage>
        <taxon>Archaea</taxon>
        <taxon>Methanobacteriati</taxon>
        <taxon>Methanobacteriota</taxon>
        <taxon>candidate division MSBL1</taxon>
    </lineage>
</organism>
<evidence type="ECO:0000256" key="14">
    <source>
        <dbReference type="ARBA" id="ARBA00049244"/>
    </source>
</evidence>
<evidence type="ECO:0000256" key="12">
    <source>
        <dbReference type="ARBA" id="ARBA00023268"/>
    </source>
</evidence>
<sequence length="549" mass="61072">MNESLKIVRKFMGEEMHLTPGALSFLENQDDFSSAIEDVLANLRGMPDKPPVVTKETVSRILKSWEEDMASEGKSNLSTDFNEPVGIEDSSKPPVESKAQERRASSDDSSGRLELFDVESEDQITVLYDVTGRSTSKGTVEDFIQLFRDRYDKLSKIVQKREGFRDAIPLGNISNFEGRNVEIIGLVVNRRETRKGDAQLVELEDPTGRATVYVKDTKFNESVINNVKLVVTDEVIGARVKVPDSLRNDGRSPLVWGNDIIWPDVPVSSSESEESKGAQIEESTCVALISDLHVGSKMFLSDVFDKFLEWIRGVRGTEEQKRLASQVKYLIVAGDLVDGIGIYPNQQRELFISDVYEQYEAAAELLAQIPENIKIIIAPGNHDAVRPAEPQPALPPAIASPFEGLNIKLVGNPASISICGVDFLIYHGCGFDDLISADPELDREDVVKSMIKVLQKRHLAPIYGSPMGARTPIAPEEKDYMVIEDPPDVLHCGHLHRYGCGRYRGVLMVNSGTFQERTSYMKRMGVVPTPGMVPVMDLQTKNVRTIQFD</sequence>
<comment type="subunit">
    <text evidence="3 15">Heterodimer of a large subunit and a small subunit.</text>
</comment>
<evidence type="ECO:0000256" key="9">
    <source>
        <dbReference type="ARBA" id="ARBA00022839"/>
    </source>
</evidence>
<keyword evidence="9 15" id="KW-0269">Exonuclease</keyword>
<comment type="caution">
    <text evidence="18">The sequence shown here is derived from an EMBL/GenBank/DDBJ whole genome shotgun (WGS) entry which is preliminary data.</text>
</comment>
<evidence type="ECO:0000256" key="2">
    <source>
        <dbReference type="ARBA" id="ARBA00006035"/>
    </source>
</evidence>
<keyword evidence="19" id="KW-1185">Reference proteome</keyword>
<dbReference type="EC" id="3.1.11.1" evidence="15"/>
<evidence type="ECO:0000256" key="8">
    <source>
        <dbReference type="ARBA" id="ARBA00022801"/>
    </source>
</evidence>
<dbReference type="GO" id="GO:0006308">
    <property type="term" value="P:DNA catabolic process"/>
    <property type="evidence" value="ECO:0007669"/>
    <property type="project" value="UniProtKB-UniRule"/>
</dbReference>
<proteinExistence type="inferred from homology"/>
<dbReference type="GO" id="GO:0008310">
    <property type="term" value="F:single-stranded DNA 3'-5' DNA exonuclease activity"/>
    <property type="evidence" value="ECO:0007669"/>
    <property type="project" value="UniProtKB-EC"/>
</dbReference>
<evidence type="ECO:0000313" key="18">
    <source>
        <dbReference type="EMBL" id="KXB02648.1"/>
    </source>
</evidence>
<accession>A0A133V870</accession>
<dbReference type="InterPro" id="IPR024826">
    <property type="entry name" value="DNA_pol_delta/II_ssu"/>
</dbReference>
<keyword evidence="6 15" id="KW-0235">DNA replication</keyword>
<evidence type="ECO:0000256" key="4">
    <source>
        <dbReference type="ARBA" id="ARBA00022679"/>
    </source>
</evidence>
<evidence type="ECO:0000256" key="7">
    <source>
        <dbReference type="ARBA" id="ARBA00022722"/>
    </source>
</evidence>
<comment type="similarity">
    <text evidence="2 15">Belongs to the DNA polymerase delta/II small subunit family.</text>
</comment>
<comment type="function">
    <text evidence="13 15">Possesses two activities: a DNA synthesis (polymerase) and an exonucleolytic activity that degrades single-stranded DNA in the 3' to 5' direction. Has a template-primer preference which is characteristic of a replicative DNA polymerase.</text>
</comment>
<dbReference type="InterPro" id="IPR007185">
    <property type="entry name" value="DNA_pol_a/d/e_bsu"/>
</dbReference>
<dbReference type="NCBIfam" id="NF003118">
    <property type="entry name" value="PRK04036.1-3"/>
    <property type="match status" value="1"/>
</dbReference>
<dbReference type="Proteomes" id="UP000070400">
    <property type="component" value="Unassembled WGS sequence"/>
</dbReference>
<gene>
    <name evidence="15" type="primary">polB</name>
    <name evidence="18" type="ORF">AKJ43_01160</name>
</gene>
<feature type="region of interest" description="Disordered" evidence="16">
    <location>
        <begin position="69"/>
        <end position="112"/>
    </location>
</feature>
<feature type="domain" description="DNA polymerase alpha/delta/epsilon subunit B" evidence="17">
    <location>
        <begin position="286"/>
        <end position="496"/>
    </location>
</feature>
<dbReference type="GO" id="GO:0003887">
    <property type="term" value="F:DNA-directed DNA polymerase activity"/>
    <property type="evidence" value="ECO:0007669"/>
    <property type="project" value="UniProtKB-UniRule"/>
</dbReference>